<evidence type="ECO:0000313" key="3">
    <source>
        <dbReference type="EMBL" id="RAK79388.1"/>
    </source>
</evidence>
<protein>
    <recommendedName>
        <fullName evidence="2">BZIP domain-containing protein</fullName>
    </recommendedName>
</protein>
<dbReference type="Proteomes" id="UP000249789">
    <property type="component" value="Unassembled WGS sequence"/>
</dbReference>
<dbReference type="OrthoDB" id="4496773at2759"/>
<dbReference type="VEuPathDB" id="FungiDB:BO72DRAFT_42896"/>
<dbReference type="PANTHER" id="PTHR39607">
    <property type="entry name" value="XANTHOCILLIN BIOSYNTHESIS CLUSTER TRANSCRIPTION FACTOR XANC-RELATED"/>
    <property type="match status" value="1"/>
</dbReference>
<dbReference type="InterPro" id="IPR052635">
    <property type="entry name" value="Sec_Metab_Biosynth_Reg"/>
</dbReference>
<dbReference type="PANTHER" id="PTHR39607:SF3">
    <property type="entry name" value="BZIP DOMAIN-CONTAINING PROTEIN"/>
    <property type="match status" value="1"/>
</dbReference>
<proteinExistence type="predicted"/>
<dbReference type="CDD" id="cd14688">
    <property type="entry name" value="bZIP_YAP"/>
    <property type="match status" value="1"/>
</dbReference>
<evidence type="ECO:0000259" key="2">
    <source>
        <dbReference type="PROSITE" id="PS00036"/>
    </source>
</evidence>
<name>A0A8G1RW51_9EURO</name>
<dbReference type="AlphaFoldDB" id="A0A8G1RW51"/>
<dbReference type="InterPro" id="IPR046347">
    <property type="entry name" value="bZIP_sf"/>
</dbReference>
<feature type="region of interest" description="Disordered" evidence="1">
    <location>
        <begin position="264"/>
        <end position="293"/>
    </location>
</feature>
<feature type="domain" description="BZIP" evidence="2">
    <location>
        <begin position="55"/>
        <end position="70"/>
    </location>
</feature>
<feature type="region of interest" description="Disordered" evidence="1">
    <location>
        <begin position="97"/>
        <end position="122"/>
    </location>
</feature>
<reference evidence="3 4" key="1">
    <citation type="submission" date="2018-02" db="EMBL/GenBank/DDBJ databases">
        <title>The genomes of Aspergillus section Nigri reveals drivers in fungal speciation.</title>
        <authorList>
            <consortium name="DOE Joint Genome Institute"/>
            <person name="Vesth T.C."/>
            <person name="Nybo J."/>
            <person name="Theobald S."/>
            <person name="Brandl J."/>
            <person name="Frisvad J.C."/>
            <person name="Nielsen K.F."/>
            <person name="Lyhne E.K."/>
            <person name="Kogle M.E."/>
            <person name="Kuo A."/>
            <person name="Riley R."/>
            <person name="Clum A."/>
            <person name="Nolan M."/>
            <person name="Lipzen A."/>
            <person name="Salamov A."/>
            <person name="Henrissat B."/>
            <person name="Wiebenga A."/>
            <person name="De vries R.P."/>
            <person name="Grigoriev I.V."/>
            <person name="Mortensen U.H."/>
            <person name="Andersen M.R."/>
            <person name="Baker S.E."/>
        </authorList>
    </citation>
    <scope>NUCLEOTIDE SEQUENCE [LARGE SCALE GENOMIC DNA]</scope>
    <source>
        <strain evidence="3 4">CBS 313.89</strain>
    </source>
</reference>
<keyword evidence="4" id="KW-1185">Reference proteome</keyword>
<dbReference type="PROSITE" id="PS00036">
    <property type="entry name" value="BZIP_BASIC"/>
    <property type="match status" value="1"/>
</dbReference>
<sequence>MVFAVTEDFCSRRQQYFNTRVAPIPLMSMKMRTQPTKEDRCSSDSSGQKQDPIERRRLQNRLSQRNHRRKIRDRIAKLQERVIASELRAAASLNGWDHPSSINGPPTMDRISPVFDPSGTSASSMTDGSSGYASAYMSQSRYFCSSCNSALAPLPLYSTQMTITSPLYDITEIDASNVSPSALRNHPYFPRSSSNASEILQGMTGGYASADANAPPLCEPWNGQTQYSGSSLYYITTEAALPQIMQALSTGPARPKAIIVLSQNTQHGSAPTSLPTAQSPPTASSTVELSGSSSPVELHETLCQCQNQGSMAGSPGMMAASDWVNAGTSTSVCPLHSLPANESMQLMMM</sequence>
<feature type="region of interest" description="Disordered" evidence="1">
    <location>
        <begin position="28"/>
        <end position="72"/>
    </location>
</feature>
<dbReference type="GO" id="GO:0003700">
    <property type="term" value="F:DNA-binding transcription factor activity"/>
    <property type="evidence" value="ECO:0007669"/>
    <property type="project" value="InterPro"/>
</dbReference>
<dbReference type="GeneID" id="63860392"/>
<dbReference type="InterPro" id="IPR004827">
    <property type="entry name" value="bZIP"/>
</dbReference>
<dbReference type="SUPFAM" id="SSF57959">
    <property type="entry name" value="Leucine zipper domain"/>
    <property type="match status" value="1"/>
</dbReference>
<evidence type="ECO:0000313" key="4">
    <source>
        <dbReference type="Proteomes" id="UP000249789"/>
    </source>
</evidence>
<dbReference type="EMBL" id="KZ824633">
    <property type="protein sequence ID" value="RAK79388.1"/>
    <property type="molecule type" value="Genomic_DNA"/>
</dbReference>
<accession>A0A8G1RW51</accession>
<organism evidence="3 4">
    <name type="scientific">Aspergillus fijiensis CBS 313.89</name>
    <dbReference type="NCBI Taxonomy" id="1448319"/>
    <lineage>
        <taxon>Eukaryota</taxon>
        <taxon>Fungi</taxon>
        <taxon>Dikarya</taxon>
        <taxon>Ascomycota</taxon>
        <taxon>Pezizomycotina</taxon>
        <taxon>Eurotiomycetes</taxon>
        <taxon>Eurotiomycetidae</taxon>
        <taxon>Eurotiales</taxon>
        <taxon>Aspergillaceae</taxon>
        <taxon>Aspergillus</taxon>
    </lineage>
</organism>
<evidence type="ECO:0000256" key="1">
    <source>
        <dbReference type="SAM" id="MobiDB-lite"/>
    </source>
</evidence>
<gene>
    <name evidence="3" type="ORF">BO72DRAFT_42896</name>
</gene>
<dbReference type="RefSeq" id="XP_040803398.1">
    <property type="nucleotide sequence ID" value="XM_040943059.1"/>
</dbReference>